<dbReference type="InterPro" id="IPR050624">
    <property type="entry name" value="HTH-type_Tx_Regulator"/>
</dbReference>
<dbReference type="Gene3D" id="1.10.10.60">
    <property type="entry name" value="Homeodomain-like"/>
    <property type="match status" value="1"/>
</dbReference>
<reference evidence="4 5" key="1">
    <citation type="submission" date="2020-08" db="EMBL/GenBank/DDBJ databases">
        <authorList>
            <person name="Liu C."/>
            <person name="Sun Q."/>
        </authorList>
    </citation>
    <scope>NUCLEOTIDE SEQUENCE [LARGE SCALE GENOMIC DNA]</scope>
    <source>
        <strain evidence="4 5">NSJ-61</strain>
    </source>
</reference>
<evidence type="ECO:0000259" key="3">
    <source>
        <dbReference type="PROSITE" id="PS50977"/>
    </source>
</evidence>
<dbReference type="Gene3D" id="1.10.357.10">
    <property type="entry name" value="Tetracycline Repressor, domain 2"/>
    <property type="match status" value="1"/>
</dbReference>
<keyword evidence="1 2" id="KW-0238">DNA-binding</keyword>
<dbReference type="PANTHER" id="PTHR43479">
    <property type="entry name" value="ACREF/ENVCD OPERON REPRESSOR-RELATED"/>
    <property type="match status" value="1"/>
</dbReference>
<evidence type="ECO:0000256" key="1">
    <source>
        <dbReference type="ARBA" id="ARBA00023125"/>
    </source>
</evidence>
<feature type="DNA-binding region" description="H-T-H motif" evidence="2">
    <location>
        <begin position="33"/>
        <end position="52"/>
    </location>
</feature>
<keyword evidence="5" id="KW-1185">Reference proteome</keyword>
<dbReference type="InterPro" id="IPR001647">
    <property type="entry name" value="HTH_TetR"/>
</dbReference>
<dbReference type="KEGG" id="ehn:H9Q80_00580"/>
<sequence length="206" mass="25004">MNEKFLELTEEKQMRIIDAAMEVFGTNEYKHAVTDEIARKAGISKGLLFYYFKNKKSLYQYVYQYCLQLLVDTIDEAGVKNKTDFFEIMRFGADKKMELIANHAYIMEFCMKAYYMNDENIAEKITQDIQQKVNTMFTDYFSHIDLFKFKEGIDPFYIFQMLQWMADGYIRTKQKTKEKLDINEIMEDYDRWEEMFKQMVYRKEYL</sequence>
<protein>
    <submittedName>
        <fullName evidence="4">TetR/AcrR family transcriptional regulator</fullName>
    </submittedName>
</protein>
<dbReference type="Proteomes" id="UP000515856">
    <property type="component" value="Chromosome"/>
</dbReference>
<dbReference type="PRINTS" id="PR00455">
    <property type="entry name" value="HTHTETR"/>
</dbReference>
<proteinExistence type="predicted"/>
<dbReference type="InterPro" id="IPR036271">
    <property type="entry name" value="Tet_transcr_reg_TetR-rel_C_sf"/>
</dbReference>
<dbReference type="SUPFAM" id="SSF48498">
    <property type="entry name" value="Tetracyclin repressor-like, C-terminal domain"/>
    <property type="match status" value="1"/>
</dbReference>
<dbReference type="EMBL" id="CP060636">
    <property type="protein sequence ID" value="QNM12485.1"/>
    <property type="molecule type" value="Genomic_DNA"/>
</dbReference>
<evidence type="ECO:0000256" key="2">
    <source>
        <dbReference type="PROSITE-ProRule" id="PRU00335"/>
    </source>
</evidence>
<dbReference type="InterPro" id="IPR009057">
    <property type="entry name" value="Homeodomain-like_sf"/>
</dbReference>
<dbReference type="GO" id="GO:0003677">
    <property type="term" value="F:DNA binding"/>
    <property type="evidence" value="ECO:0007669"/>
    <property type="project" value="UniProtKB-UniRule"/>
</dbReference>
<dbReference type="SUPFAM" id="SSF46689">
    <property type="entry name" value="Homeodomain-like"/>
    <property type="match status" value="1"/>
</dbReference>
<name>A0A7G9GNV3_9FIRM</name>
<accession>A0A7G9GNV3</accession>
<dbReference type="Pfam" id="PF00440">
    <property type="entry name" value="TetR_N"/>
    <property type="match status" value="1"/>
</dbReference>
<dbReference type="AlphaFoldDB" id="A0A7G9GNV3"/>
<gene>
    <name evidence="4" type="ORF">H9Q80_00580</name>
</gene>
<dbReference type="PANTHER" id="PTHR43479:SF11">
    <property type="entry name" value="ACREF_ENVCD OPERON REPRESSOR-RELATED"/>
    <property type="match status" value="1"/>
</dbReference>
<evidence type="ECO:0000313" key="5">
    <source>
        <dbReference type="Proteomes" id="UP000515856"/>
    </source>
</evidence>
<organism evidence="4 5">
    <name type="scientific">[Eubacterium] hominis</name>
    <dbReference type="NCBI Taxonomy" id="2764325"/>
    <lineage>
        <taxon>Bacteria</taxon>
        <taxon>Bacillati</taxon>
        <taxon>Bacillota</taxon>
        <taxon>Erysipelotrichia</taxon>
        <taxon>Erysipelotrichales</taxon>
        <taxon>Erysipelotrichaceae</taxon>
        <taxon>Amedibacillus</taxon>
    </lineage>
</organism>
<dbReference type="PROSITE" id="PS50977">
    <property type="entry name" value="HTH_TETR_2"/>
    <property type="match status" value="1"/>
</dbReference>
<dbReference type="RefSeq" id="WP_117452969.1">
    <property type="nucleotide sequence ID" value="NZ_CP060636.1"/>
</dbReference>
<feature type="domain" description="HTH tetR-type" evidence="3">
    <location>
        <begin position="10"/>
        <end position="70"/>
    </location>
</feature>
<evidence type="ECO:0000313" key="4">
    <source>
        <dbReference type="EMBL" id="QNM12485.1"/>
    </source>
</evidence>